<comment type="caution">
    <text evidence="1">The sequence shown here is derived from an EMBL/GenBank/DDBJ whole genome shotgun (WGS) entry which is preliminary data.</text>
</comment>
<proteinExistence type="predicted"/>
<dbReference type="Proteomes" id="UP000324222">
    <property type="component" value="Unassembled WGS sequence"/>
</dbReference>
<sequence length="28" mass="3138">MCVLVCRVYACVHPSTCWVSRALQLPTT</sequence>
<accession>A0A5B7GAI7</accession>
<dbReference type="EMBL" id="VSRR010012404">
    <property type="protein sequence ID" value="MPC54506.1"/>
    <property type="molecule type" value="Genomic_DNA"/>
</dbReference>
<evidence type="ECO:0000313" key="1">
    <source>
        <dbReference type="EMBL" id="MPC54506.1"/>
    </source>
</evidence>
<protein>
    <submittedName>
        <fullName evidence="1">Uncharacterized protein</fullName>
    </submittedName>
</protein>
<name>A0A5B7GAI7_PORTR</name>
<reference evidence="1 2" key="1">
    <citation type="submission" date="2019-05" db="EMBL/GenBank/DDBJ databases">
        <title>Another draft genome of Portunus trituberculatus and its Hox gene families provides insights of decapod evolution.</title>
        <authorList>
            <person name="Jeong J.-H."/>
            <person name="Song I."/>
            <person name="Kim S."/>
            <person name="Choi T."/>
            <person name="Kim D."/>
            <person name="Ryu S."/>
            <person name="Kim W."/>
        </authorList>
    </citation>
    <scope>NUCLEOTIDE SEQUENCE [LARGE SCALE GENOMIC DNA]</scope>
    <source>
        <tissue evidence="1">Muscle</tissue>
    </source>
</reference>
<organism evidence="1 2">
    <name type="scientific">Portunus trituberculatus</name>
    <name type="common">Swimming crab</name>
    <name type="synonym">Neptunus trituberculatus</name>
    <dbReference type="NCBI Taxonomy" id="210409"/>
    <lineage>
        <taxon>Eukaryota</taxon>
        <taxon>Metazoa</taxon>
        <taxon>Ecdysozoa</taxon>
        <taxon>Arthropoda</taxon>
        <taxon>Crustacea</taxon>
        <taxon>Multicrustacea</taxon>
        <taxon>Malacostraca</taxon>
        <taxon>Eumalacostraca</taxon>
        <taxon>Eucarida</taxon>
        <taxon>Decapoda</taxon>
        <taxon>Pleocyemata</taxon>
        <taxon>Brachyura</taxon>
        <taxon>Eubrachyura</taxon>
        <taxon>Portunoidea</taxon>
        <taxon>Portunidae</taxon>
        <taxon>Portuninae</taxon>
        <taxon>Portunus</taxon>
    </lineage>
</organism>
<gene>
    <name evidence="1" type="ORF">E2C01_048425</name>
</gene>
<keyword evidence="2" id="KW-1185">Reference proteome</keyword>
<dbReference type="AlphaFoldDB" id="A0A5B7GAI7"/>
<evidence type="ECO:0000313" key="2">
    <source>
        <dbReference type="Proteomes" id="UP000324222"/>
    </source>
</evidence>